<feature type="compositionally biased region" description="Polar residues" evidence="2">
    <location>
        <begin position="291"/>
        <end position="300"/>
    </location>
</feature>
<evidence type="ECO:0000313" key="5">
    <source>
        <dbReference type="EMBL" id="QBM89128.1"/>
    </source>
</evidence>
<feature type="region of interest" description="Disordered" evidence="2">
    <location>
        <begin position="269"/>
        <end position="317"/>
    </location>
</feature>
<dbReference type="PANTHER" id="PTHR13335">
    <property type="entry name" value="TARGET OF RAPAMYCIN COMPLEX 2 SUBUNIT MAPKAP1"/>
    <property type="match status" value="1"/>
</dbReference>
<evidence type="ECO:0000259" key="3">
    <source>
        <dbReference type="Pfam" id="PF16978"/>
    </source>
</evidence>
<feature type="compositionally biased region" description="Polar residues" evidence="2">
    <location>
        <begin position="77"/>
        <end position="88"/>
    </location>
</feature>
<dbReference type="PANTHER" id="PTHR13335:SF1">
    <property type="entry name" value="TARGET OF RAPAMYCIN COMPLEX 2 SUBUNIT MAPKAP1"/>
    <property type="match status" value="1"/>
</dbReference>
<dbReference type="AlphaFoldDB" id="A0A4P6XSL0"/>
<protein>
    <submittedName>
        <fullName evidence="5">SAPK-interacting protein 1 (Sin1), Pleckstrin-homology</fullName>
    </submittedName>
</protein>
<evidence type="ECO:0000256" key="2">
    <source>
        <dbReference type="SAM" id="MobiDB-lite"/>
    </source>
</evidence>
<dbReference type="InterPro" id="IPR011993">
    <property type="entry name" value="PH-like_dom_sf"/>
</dbReference>
<dbReference type="InterPro" id="IPR031313">
    <property type="entry name" value="Sin1_PH_dom"/>
</dbReference>
<evidence type="ECO:0000313" key="6">
    <source>
        <dbReference type="Proteomes" id="UP000292447"/>
    </source>
</evidence>
<feature type="region of interest" description="Disordered" evidence="2">
    <location>
        <begin position="77"/>
        <end position="96"/>
    </location>
</feature>
<feature type="domain" description="SIN1-type PH" evidence="4">
    <location>
        <begin position="730"/>
        <end position="872"/>
    </location>
</feature>
<evidence type="ECO:0000256" key="1">
    <source>
        <dbReference type="ARBA" id="ARBA00009407"/>
    </source>
</evidence>
<feature type="compositionally biased region" description="Basic and acidic residues" evidence="2">
    <location>
        <begin position="270"/>
        <end position="286"/>
    </location>
</feature>
<dbReference type="Pfam" id="PF16979">
    <property type="entry name" value="SIN1_PH"/>
    <property type="match status" value="1"/>
</dbReference>
<dbReference type="Pfam" id="PF16978">
    <property type="entry name" value="CRIM"/>
    <property type="match status" value="1"/>
</dbReference>
<feature type="compositionally biased region" description="Basic and acidic residues" evidence="2">
    <location>
        <begin position="301"/>
        <end position="311"/>
    </location>
</feature>
<keyword evidence="6" id="KW-1185">Reference proteome</keyword>
<dbReference type="GO" id="GO:0005886">
    <property type="term" value="C:plasma membrane"/>
    <property type="evidence" value="ECO:0007669"/>
    <property type="project" value="TreeGrafter"/>
</dbReference>
<gene>
    <name evidence="5" type="primary">MPUL0D01890</name>
    <name evidence="5" type="ORF">METSCH_D01890</name>
</gene>
<proteinExistence type="inferred from homology"/>
<accession>A0A4P6XSL0</accession>
<sequence length="882" mass="99153">MAFPLEPTQLRAQQRAFYLATCENDHDSTRRIIKPLTLGLYYESCNEKYFCDYRPSSPPIPIDLPETTSRGTLTTPVVQNKRQSSRANTRAAHTRRKLKMSTTSKIKELPAENIPQAELLDFRRPSVSAESLESSKTTKKQTSKINPLSRLFVKSDKLKIQRSDSESTILRSSLSIPAESIMASTISAQTVDRFEVFSDSEPSVNEILTDENYISEDIETLDHHDTSNMGTDDDDSLISAFTDIEADSMIEGSSNLMYDYTVPKTSVLRSDAETKQRQKLKNEQLAHSKKPSSVNGISQKSKGDLDVETSGKHTPSLRPRESFTFSKILDCLPKKKGGLTSNLSQIIQTRHTSSNANPLTYFSYNEANCAEGSRKAEVSIFVPPSTAPVLEKLLITGNMSVFDCIGYVLLKICETNGERQLSDTGFSKNPNHWRLELTDEDGELYDSNFGILDRTRLMASYNCPKYLALCKANDTQEITSNEKQSPLPLEFKQNLDLHEERARHGKETERKGMLATENWEHAATGGNSIEVKVKNIPSTSKVISFFVASEMLVGDLLDLICRQYQVDPAKFRLSGFLELLGTNTLNASLLTDSRRHEEGRTLALQNTDKLADTHVDFFKLDPIIKIPVRSMLDVKSRRGSFKEAGITPNSSAFIQAGITPPVTQVETNDDQSASNTRIEEAMNETHTPQAMKQTPSAAIKASHGLNANLIIDNLISGKSNQLPTSLSTFYCKWRVFRKKAPLIYRIEKSLIIDGDYIHLAPTDDTNWKSTFHDNSFSGASQSGNHHHHHYLHHYNYSKYYNDTMLKTSSFHISQIVKLKLYKESKSPTHFKIVIKKEGESGGKETVIKKKYDLEAETIAQCDEIFEKIRWALQLYNASSVNL</sequence>
<dbReference type="GO" id="GO:0005546">
    <property type="term" value="F:phosphatidylinositol-4,5-bisphosphate binding"/>
    <property type="evidence" value="ECO:0007669"/>
    <property type="project" value="TreeGrafter"/>
</dbReference>
<organism evidence="5 6">
    <name type="scientific">Metschnikowia aff. pulcherrima</name>
    <dbReference type="NCBI Taxonomy" id="2163413"/>
    <lineage>
        <taxon>Eukaryota</taxon>
        <taxon>Fungi</taxon>
        <taxon>Dikarya</taxon>
        <taxon>Ascomycota</taxon>
        <taxon>Saccharomycotina</taxon>
        <taxon>Pichiomycetes</taxon>
        <taxon>Metschnikowiaceae</taxon>
        <taxon>Metschnikowia</taxon>
    </lineage>
</organism>
<dbReference type="InterPro" id="IPR008828">
    <property type="entry name" value="Sin1/Avo1"/>
</dbReference>
<dbReference type="STRING" id="2163413.A0A4P6XSL0"/>
<dbReference type="Proteomes" id="UP000292447">
    <property type="component" value="Chromosome IV"/>
</dbReference>
<name>A0A4P6XSL0_9ASCO</name>
<reference evidence="6" key="1">
    <citation type="submission" date="2019-03" db="EMBL/GenBank/DDBJ databases">
        <title>Snf2 controls pulcherriminic acid biosynthesis and connects pigmentation and antifungal activity of the yeast Metschnikowia pulcherrima.</title>
        <authorList>
            <person name="Gore-Lloyd D."/>
            <person name="Sumann I."/>
            <person name="Brachmann A.O."/>
            <person name="Schneeberger K."/>
            <person name="Ortiz-Merino R.A."/>
            <person name="Moreno-Beltran M."/>
            <person name="Schlaefli M."/>
            <person name="Kirner P."/>
            <person name="Santos Kron A."/>
            <person name="Wolfe K.H."/>
            <person name="Piel J."/>
            <person name="Ahrens C.H."/>
            <person name="Henk D."/>
            <person name="Freimoser F.M."/>
        </authorList>
    </citation>
    <scope>NUCLEOTIDE SEQUENCE [LARGE SCALE GENOMIC DNA]</scope>
    <source>
        <strain evidence="6">APC 1.2</strain>
    </source>
</reference>
<dbReference type="GO" id="GO:0005737">
    <property type="term" value="C:cytoplasm"/>
    <property type="evidence" value="ECO:0007669"/>
    <property type="project" value="TreeGrafter"/>
</dbReference>
<feature type="domain" description="CRIM" evidence="3">
    <location>
        <begin position="340"/>
        <end position="481"/>
    </location>
</feature>
<dbReference type="GO" id="GO:0031932">
    <property type="term" value="C:TORC2 complex"/>
    <property type="evidence" value="ECO:0007669"/>
    <property type="project" value="InterPro"/>
</dbReference>
<dbReference type="EMBL" id="CP034459">
    <property type="protein sequence ID" value="QBM89128.1"/>
    <property type="molecule type" value="Genomic_DNA"/>
</dbReference>
<comment type="similarity">
    <text evidence="1">Belongs to the SIN1 family.</text>
</comment>
<dbReference type="GO" id="GO:0038203">
    <property type="term" value="P:TORC2 signaling"/>
    <property type="evidence" value="ECO:0007669"/>
    <property type="project" value="TreeGrafter"/>
</dbReference>
<evidence type="ECO:0000259" key="4">
    <source>
        <dbReference type="Pfam" id="PF16979"/>
    </source>
</evidence>
<dbReference type="InterPro" id="IPR031567">
    <property type="entry name" value="CRIM_dom"/>
</dbReference>
<dbReference type="Gene3D" id="2.30.29.30">
    <property type="entry name" value="Pleckstrin-homology domain (PH domain)/Phosphotyrosine-binding domain (PTB)"/>
    <property type="match status" value="1"/>
</dbReference>